<dbReference type="EMBL" id="CP017174">
    <property type="protein sequence ID" value="QDE69859.1"/>
    <property type="molecule type" value="Genomic_DNA"/>
</dbReference>
<dbReference type="NCBIfam" id="TIGR04552">
    <property type="entry name" value="TIGR04552 family protein"/>
    <property type="match status" value="1"/>
</dbReference>
<dbReference type="AlphaFoldDB" id="A0AAE6G2S6"/>
<protein>
    <submittedName>
        <fullName evidence="1">TIGR04552 family protein</fullName>
    </submittedName>
</protein>
<accession>A0AAE6G2S6</accession>
<dbReference type="RefSeq" id="WP_140793868.1">
    <property type="nucleotide sequence ID" value="NZ_CP017170.1"/>
</dbReference>
<proteinExistence type="predicted"/>
<evidence type="ECO:0000313" key="2">
    <source>
        <dbReference type="Proteomes" id="UP000320179"/>
    </source>
</evidence>
<sequence length="389" mass="44507">MGKGPHSFQGPSTAGWARLGLLSVKPPSLTLAFPDMPICRVEQMGLRELERIRLILRGGSVIDWRRMYFQSRGEVDNFLRLLQLDVSRPYDEAWARCVLAEAVEYLRKTFNYRVANAVAQPEEIHDLFLYAAGAKGSPRHRRIACVVLKVMHVIQHIEGRDLLFRLAISEVELAEVVTAKVLAVATEMQSKGLPVVEFAHSIKTQDSLVTKLLAKKETVAAQVYDRTRFRVVTRKREDLLPVLYYLTQRLFPFHLVVPGQTENTLMPFKSVLAENPHFEQFAPQLQLDRDFEDREGNGGNTFSGNTYRALNFVVDMPVRMDAYLPAPESDERQRKGRIIIALVEFQIVDEETARLNEQGDNAHEAYKRRQKKRVLKRLSQGLVVPKRQT</sequence>
<gene>
    <name evidence="1" type="ORF">BHS09_24365</name>
</gene>
<reference evidence="1 2" key="1">
    <citation type="journal article" date="2019" name="Science">
        <title>Social genes are selection hotspots in kin groups of a soil microbe.</title>
        <authorList>
            <person name="Wielgoss S."/>
            <person name="Wolfensberger R."/>
            <person name="Sun L."/>
            <person name="Fiegna F."/>
            <person name="Velicer G.J."/>
        </authorList>
    </citation>
    <scope>NUCLEOTIDE SEQUENCE [LARGE SCALE GENOMIC DNA]</scope>
    <source>
        <strain evidence="1 2">MC3.5.9c15</strain>
    </source>
</reference>
<dbReference type="NCBIfam" id="TIGR04562">
    <property type="entry name" value="TIGR04552 family protein"/>
    <property type="match status" value="1"/>
</dbReference>
<name>A0AAE6G2S6_MYXXA</name>
<dbReference type="InterPro" id="IPR030824">
    <property type="entry name" value="CHP04562"/>
</dbReference>
<organism evidence="1 2">
    <name type="scientific">Myxococcus xanthus</name>
    <dbReference type="NCBI Taxonomy" id="34"/>
    <lineage>
        <taxon>Bacteria</taxon>
        <taxon>Pseudomonadati</taxon>
        <taxon>Myxococcota</taxon>
        <taxon>Myxococcia</taxon>
        <taxon>Myxococcales</taxon>
        <taxon>Cystobacterineae</taxon>
        <taxon>Myxococcaceae</taxon>
        <taxon>Myxococcus</taxon>
    </lineage>
</organism>
<dbReference type="Proteomes" id="UP000320179">
    <property type="component" value="Chromosome"/>
</dbReference>
<evidence type="ECO:0000313" key="1">
    <source>
        <dbReference type="EMBL" id="QDE69859.1"/>
    </source>
</evidence>